<name>A0ABQ7N9C7_BRACM</name>
<accession>A0ABQ7N9C7</accession>
<dbReference type="EMBL" id="JADBGQ010000003">
    <property type="protein sequence ID" value="KAG5407505.1"/>
    <property type="molecule type" value="Genomic_DNA"/>
</dbReference>
<organism evidence="1 2">
    <name type="scientific">Brassica rapa subsp. trilocularis</name>
    <dbReference type="NCBI Taxonomy" id="1813537"/>
    <lineage>
        <taxon>Eukaryota</taxon>
        <taxon>Viridiplantae</taxon>
        <taxon>Streptophyta</taxon>
        <taxon>Embryophyta</taxon>
        <taxon>Tracheophyta</taxon>
        <taxon>Spermatophyta</taxon>
        <taxon>Magnoliopsida</taxon>
        <taxon>eudicotyledons</taxon>
        <taxon>Gunneridae</taxon>
        <taxon>Pentapetalae</taxon>
        <taxon>rosids</taxon>
        <taxon>malvids</taxon>
        <taxon>Brassicales</taxon>
        <taxon>Brassicaceae</taxon>
        <taxon>Brassiceae</taxon>
        <taxon>Brassica</taxon>
    </lineage>
</organism>
<keyword evidence="2" id="KW-1185">Reference proteome</keyword>
<reference evidence="1 2" key="1">
    <citation type="submission" date="2021-03" db="EMBL/GenBank/DDBJ databases">
        <authorList>
            <person name="King G.J."/>
            <person name="Bancroft I."/>
            <person name="Baten A."/>
            <person name="Bloomfield J."/>
            <person name="Borpatragohain P."/>
            <person name="He Z."/>
            <person name="Irish N."/>
            <person name="Irwin J."/>
            <person name="Liu K."/>
            <person name="Mauleon R.P."/>
            <person name="Moore J."/>
            <person name="Morris R."/>
            <person name="Ostergaard L."/>
            <person name="Wang B."/>
            <person name="Wells R."/>
        </authorList>
    </citation>
    <scope>NUCLEOTIDE SEQUENCE [LARGE SCALE GENOMIC DNA]</scope>
    <source>
        <strain evidence="1">R-o-18</strain>
        <tissue evidence="1">Leaf</tissue>
    </source>
</reference>
<comment type="caution">
    <text evidence="1">The sequence shown here is derived from an EMBL/GenBank/DDBJ whole genome shotgun (WGS) entry which is preliminary data.</text>
</comment>
<gene>
    <name evidence="1" type="primary">A03g508620.1_BraROA</name>
    <name evidence="1" type="ORF">IGI04_013624</name>
</gene>
<dbReference type="Proteomes" id="UP000823674">
    <property type="component" value="Chromosome A03"/>
</dbReference>
<sequence>MTEKTMSSRNKRTSKGKDKAWLRRLGDDDELKQLSYVNEKLPQDTWLVLAEVQEAEHDPQVCIDFALVCRVFMFAADCATYGGVWGGQGGWLERI</sequence>
<evidence type="ECO:0000313" key="2">
    <source>
        <dbReference type="Proteomes" id="UP000823674"/>
    </source>
</evidence>
<evidence type="ECO:0000313" key="1">
    <source>
        <dbReference type="EMBL" id="KAG5407505.1"/>
    </source>
</evidence>
<protein>
    <submittedName>
        <fullName evidence="1">Uncharacterized protein</fullName>
    </submittedName>
</protein>
<proteinExistence type="predicted"/>